<keyword evidence="1" id="KW-0812">Transmembrane</keyword>
<name>A0A1W1E3H2_9ZZZZ</name>
<gene>
    <name evidence="2" type="ORF">MNB_SUP05-SYMBIONT-7-712</name>
</gene>
<dbReference type="AlphaFoldDB" id="A0A1W1E3H2"/>
<evidence type="ECO:0000313" key="2">
    <source>
        <dbReference type="EMBL" id="SFV88514.1"/>
    </source>
</evidence>
<accession>A0A1W1E3H2</accession>
<organism evidence="2">
    <name type="scientific">hydrothermal vent metagenome</name>
    <dbReference type="NCBI Taxonomy" id="652676"/>
    <lineage>
        <taxon>unclassified sequences</taxon>
        <taxon>metagenomes</taxon>
        <taxon>ecological metagenomes</taxon>
    </lineage>
</organism>
<feature type="transmembrane region" description="Helical" evidence="1">
    <location>
        <begin position="12"/>
        <end position="32"/>
    </location>
</feature>
<evidence type="ECO:0000256" key="1">
    <source>
        <dbReference type="SAM" id="Phobius"/>
    </source>
</evidence>
<protein>
    <submittedName>
        <fullName evidence="2">Uncharacterized protein</fullName>
    </submittedName>
</protein>
<dbReference type="EMBL" id="FPIA01000057">
    <property type="protein sequence ID" value="SFV88514.1"/>
    <property type="molecule type" value="Genomic_DNA"/>
</dbReference>
<reference evidence="2" key="1">
    <citation type="submission" date="2016-10" db="EMBL/GenBank/DDBJ databases">
        <authorList>
            <person name="de Groot N.N."/>
        </authorList>
    </citation>
    <scope>NUCLEOTIDE SEQUENCE</scope>
</reference>
<keyword evidence="1" id="KW-0472">Membrane</keyword>
<keyword evidence="1" id="KW-1133">Transmembrane helix</keyword>
<sequence>MGVTITILKQTRVSAFVLLFFKNGISWLLGLVRGRGFI</sequence>
<proteinExistence type="predicted"/>